<evidence type="ECO:0000313" key="3">
    <source>
        <dbReference type="Proteomes" id="UP000177682"/>
    </source>
</evidence>
<comment type="caution">
    <text evidence="2">The sequence shown here is derived from an EMBL/GenBank/DDBJ whole genome shotgun (WGS) entry which is preliminary data.</text>
</comment>
<gene>
    <name evidence="2" type="ORF">A3E29_03140</name>
</gene>
<evidence type="ECO:0000256" key="1">
    <source>
        <dbReference type="SAM" id="MobiDB-lite"/>
    </source>
</evidence>
<dbReference type="EMBL" id="MFEY01000007">
    <property type="protein sequence ID" value="OGE90078.1"/>
    <property type="molecule type" value="Genomic_DNA"/>
</dbReference>
<feature type="region of interest" description="Disordered" evidence="1">
    <location>
        <begin position="76"/>
        <end position="95"/>
    </location>
</feature>
<name>A0A1F5PJF5_9BACT</name>
<protein>
    <submittedName>
        <fullName evidence="2">Uncharacterized protein</fullName>
    </submittedName>
</protein>
<reference evidence="2 3" key="1">
    <citation type="journal article" date="2016" name="Nat. Commun.">
        <title>Thousands of microbial genomes shed light on interconnected biogeochemical processes in an aquifer system.</title>
        <authorList>
            <person name="Anantharaman K."/>
            <person name="Brown C.T."/>
            <person name="Hug L.A."/>
            <person name="Sharon I."/>
            <person name="Castelle C.J."/>
            <person name="Probst A.J."/>
            <person name="Thomas B.C."/>
            <person name="Singh A."/>
            <person name="Wilkins M.J."/>
            <person name="Karaoz U."/>
            <person name="Brodie E.L."/>
            <person name="Williams K.H."/>
            <person name="Hubbard S.S."/>
            <person name="Banfield J.F."/>
        </authorList>
    </citation>
    <scope>NUCLEOTIDE SEQUENCE [LARGE SCALE GENOMIC DNA]</scope>
</reference>
<proteinExistence type="predicted"/>
<evidence type="ECO:0000313" key="2">
    <source>
        <dbReference type="EMBL" id="OGE90078.1"/>
    </source>
</evidence>
<sequence length="95" mass="10914">MNLEKTETSTDDNAEPEKPLYYPFIISQLKEAAEHLEDLINHAEMATLDESLFKVRIWDIMMHLNQGFNLRYPAGQNLKSDKDPTKLPPELADLA</sequence>
<dbReference type="AlphaFoldDB" id="A0A1F5PJF5"/>
<dbReference type="Proteomes" id="UP000177682">
    <property type="component" value="Unassembled WGS sequence"/>
</dbReference>
<accession>A0A1F5PJF5</accession>
<organism evidence="2 3">
    <name type="scientific">Candidatus Doudnabacteria bacterium RIFCSPHIGHO2_12_FULL_48_16</name>
    <dbReference type="NCBI Taxonomy" id="1817838"/>
    <lineage>
        <taxon>Bacteria</taxon>
        <taxon>Candidatus Doudnaibacteriota</taxon>
    </lineage>
</organism>